<reference evidence="2" key="1">
    <citation type="submission" date="2020-06" db="EMBL/GenBank/DDBJ databases">
        <title>Unique genomic features of the anaerobic methanotrophic archaea.</title>
        <authorList>
            <person name="Chadwick G.L."/>
            <person name="Skennerton C.T."/>
            <person name="Laso-Perez R."/>
            <person name="Leu A.O."/>
            <person name="Speth D.R."/>
            <person name="Yu H."/>
            <person name="Morgan-Lang C."/>
            <person name="Hatzenpichler R."/>
            <person name="Goudeau D."/>
            <person name="Malmstrom R."/>
            <person name="Brazelton W.J."/>
            <person name="Woyke T."/>
            <person name="Hallam S.J."/>
            <person name="Tyson G.W."/>
            <person name="Wegener G."/>
            <person name="Boetius A."/>
            <person name="Orphan V."/>
        </authorList>
    </citation>
    <scope>NUCLEOTIDE SEQUENCE</scope>
</reference>
<evidence type="ECO:0000313" key="2">
    <source>
        <dbReference type="EMBL" id="QNO57308.1"/>
    </source>
</evidence>
<gene>
    <name evidence="2" type="ORF">HCLJFGEB_00052</name>
</gene>
<proteinExistence type="predicted"/>
<evidence type="ECO:0000256" key="1">
    <source>
        <dbReference type="SAM" id="MobiDB-lite"/>
    </source>
</evidence>
<sequence length="37" mass="4463">MMIFGMEDQRERNRNEDFLHSDRGVAPPLPLRPAYRF</sequence>
<organism evidence="2">
    <name type="scientific">Candidatus Methanophaga sp. ANME-1 ERB7</name>
    <dbReference type="NCBI Taxonomy" id="2759913"/>
    <lineage>
        <taxon>Archaea</taxon>
        <taxon>Methanobacteriati</taxon>
        <taxon>Methanobacteriota</taxon>
        <taxon>Stenosarchaea group</taxon>
        <taxon>Methanomicrobia</taxon>
        <taxon>Candidatus Methanophagales</taxon>
        <taxon>Candidatus Methanophagaceae</taxon>
        <taxon>Candidatus Methanophaga</taxon>
    </lineage>
</organism>
<dbReference type="AlphaFoldDB" id="A0A7G9ZAM4"/>
<name>A0A7G9ZAM4_9EURY</name>
<dbReference type="EMBL" id="MT631684">
    <property type="protein sequence ID" value="QNO57308.1"/>
    <property type="molecule type" value="Genomic_DNA"/>
</dbReference>
<protein>
    <submittedName>
        <fullName evidence="2">Uncharacterized protein</fullName>
    </submittedName>
</protein>
<accession>A0A7G9ZAM4</accession>
<feature type="compositionally biased region" description="Basic and acidic residues" evidence="1">
    <location>
        <begin position="7"/>
        <end position="23"/>
    </location>
</feature>
<feature type="region of interest" description="Disordered" evidence="1">
    <location>
        <begin position="1"/>
        <end position="25"/>
    </location>
</feature>